<dbReference type="Pfam" id="PF09992">
    <property type="entry name" value="NAGPA"/>
    <property type="match status" value="1"/>
</dbReference>
<feature type="domain" description="Phosphodiester glycosidase" evidence="1">
    <location>
        <begin position="128"/>
        <end position="299"/>
    </location>
</feature>
<evidence type="ECO:0000259" key="1">
    <source>
        <dbReference type="Pfam" id="PF09992"/>
    </source>
</evidence>
<protein>
    <recommendedName>
        <fullName evidence="1">Phosphodiester glycosidase domain-containing protein</fullName>
    </recommendedName>
</protein>
<dbReference type="HOGENOM" id="CLU_902642_0_0_3"/>
<accession>K9WN63</accession>
<evidence type="ECO:0000313" key="2">
    <source>
        <dbReference type="EMBL" id="AFZ21855.1"/>
    </source>
</evidence>
<dbReference type="KEGG" id="mic:Mic7113_6265"/>
<dbReference type="PATRIC" id="fig|1173027.3.peg.6936"/>
<dbReference type="eggNOG" id="ENOG502Z7ZM">
    <property type="taxonomic scope" value="Bacteria"/>
</dbReference>
<name>K9WN63_9CYAN</name>
<keyword evidence="3" id="KW-1185">Reference proteome</keyword>
<dbReference type="InterPro" id="IPR018711">
    <property type="entry name" value="NAGPA"/>
</dbReference>
<evidence type="ECO:0000313" key="3">
    <source>
        <dbReference type="Proteomes" id="UP000010471"/>
    </source>
</evidence>
<dbReference type="Proteomes" id="UP000010471">
    <property type="component" value="Chromosome"/>
</dbReference>
<dbReference type="EMBL" id="CP003630">
    <property type="protein sequence ID" value="AFZ21855.1"/>
    <property type="molecule type" value="Genomic_DNA"/>
</dbReference>
<dbReference type="OrthoDB" id="480651at2"/>
<gene>
    <name evidence="2" type="ORF">Mic7113_6265</name>
</gene>
<dbReference type="RefSeq" id="WP_015185983.1">
    <property type="nucleotide sequence ID" value="NC_019738.1"/>
</dbReference>
<organism evidence="2 3">
    <name type="scientific">Allocoleopsis franciscana PCC 7113</name>
    <dbReference type="NCBI Taxonomy" id="1173027"/>
    <lineage>
        <taxon>Bacteria</taxon>
        <taxon>Bacillati</taxon>
        <taxon>Cyanobacteriota</taxon>
        <taxon>Cyanophyceae</taxon>
        <taxon>Coleofasciculales</taxon>
        <taxon>Coleofasciculaceae</taxon>
        <taxon>Allocoleopsis</taxon>
        <taxon>Allocoleopsis franciscana</taxon>
    </lineage>
</organism>
<dbReference type="AlphaFoldDB" id="K9WN63"/>
<proteinExistence type="predicted"/>
<sequence length="305" mass="33784">MQVQERIFLLTIVLAILVKLYSGLGESSKSSLRNLLSLNRSKIQECPVIKSIELTATDNKGNGDEQGVNYVIIFDPKSKDLDFKVNVGLSHKLYLKNDDGKIRQKYISKRFSELISDENSTLNGKPPIAAINADYIGVDNQPQGLNISKGVEYSGKFKDKRSSFGISGGKPQERTATIQIGRRNEELLNYNVVGGNGRFYENGKFKNICPDLGDYVCAGETSRSLVATTSKGYVILLVNNANLKQALYPSMFDDVLEGIAKNYCLGKIQEGMLFDGGFSTGLFFDNKIYVENTHPVGSVFLIYKK</sequence>
<reference evidence="2 3" key="1">
    <citation type="submission" date="2012-06" db="EMBL/GenBank/DDBJ databases">
        <title>Finished chromosome of genome of Microcoleus sp. PCC 7113.</title>
        <authorList>
            <consortium name="US DOE Joint Genome Institute"/>
            <person name="Gugger M."/>
            <person name="Coursin T."/>
            <person name="Rippka R."/>
            <person name="Tandeau De Marsac N."/>
            <person name="Huntemann M."/>
            <person name="Wei C.-L."/>
            <person name="Han J."/>
            <person name="Detter J.C."/>
            <person name="Han C."/>
            <person name="Tapia R."/>
            <person name="Chen A."/>
            <person name="Kyrpides N."/>
            <person name="Mavromatis K."/>
            <person name="Markowitz V."/>
            <person name="Szeto E."/>
            <person name="Ivanova N."/>
            <person name="Pagani I."/>
            <person name="Pati A."/>
            <person name="Goodwin L."/>
            <person name="Nordberg H.P."/>
            <person name="Cantor M.N."/>
            <person name="Hua S.X."/>
            <person name="Woyke T."/>
            <person name="Kerfeld C.A."/>
        </authorList>
    </citation>
    <scope>NUCLEOTIDE SEQUENCE [LARGE SCALE GENOMIC DNA]</scope>
    <source>
        <strain evidence="2 3">PCC 7113</strain>
    </source>
</reference>